<dbReference type="PANTHER" id="PTHR22906">
    <property type="entry name" value="PROPERDIN"/>
    <property type="match status" value="1"/>
</dbReference>
<evidence type="ECO:0000313" key="6">
    <source>
        <dbReference type="EMBL" id="OUR95252.1"/>
    </source>
</evidence>
<evidence type="ECO:0000313" key="7">
    <source>
        <dbReference type="Proteomes" id="UP000196531"/>
    </source>
</evidence>
<evidence type="ECO:0000256" key="2">
    <source>
        <dbReference type="ARBA" id="ARBA00022525"/>
    </source>
</evidence>
<dbReference type="SUPFAM" id="SSF82895">
    <property type="entry name" value="TSP-1 type 1 repeat"/>
    <property type="match status" value="2"/>
</dbReference>
<keyword evidence="4" id="KW-0677">Repeat</keyword>
<dbReference type="Gene3D" id="2.20.100.10">
    <property type="entry name" value="Thrombospondin type-1 (TSP1) repeat"/>
    <property type="match status" value="2"/>
</dbReference>
<protein>
    <submittedName>
        <fullName evidence="6">Uncharacterized protein</fullName>
    </submittedName>
</protein>
<dbReference type="FunFam" id="2.20.100.10:FF:000001">
    <property type="entry name" value="semaphorin-5A isoform X1"/>
    <property type="match status" value="2"/>
</dbReference>
<dbReference type="EMBL" id="MAAO01000008">
    <property type="protein sequence ID" value="OUR95252.1"/>
    <property type="molecule type" value="Genomic_DNA"/>
</dbReference>
<dbReference type="InterPro" id="IPR052065">
    <property type="entry name" value="Compl_asym_regulator"/>
</dbReference>
<proteinExistence type="predicted"/>
<keyword evidence="5" id="KW-1015">Disulfide bond</keyword>
<dbReference type="Proteomes" id="UP000196531">
    <property type="component" value="Unassembled WGS sequence"/>
</dbReference>
<keyword evidence="2" id="KW-0964">Secreted</keyword>
<accession>A0A1Y5FAB0</accession>
<comment type="subcellular location">
    <subcellularLocation>
        <location evidence="1">Secreted</location>
    </subcellularLocation>
</comment>
<dbReference type="PANTHER" id="PTHR22906:SF43">
    <property type="entry name" value="PROPERDIN"/>
    <property type="match status" value="1"/>
</dbReference>
<name>A0A1Y5FAB0_9BACT</name>
<gene>
    <name evidence="6" type="ORF">A9Q84_15530</name>
</gene>
<evidence type="ECO:0000256" key="3">
    <source>
        <dbReference type="ARBA" id="ARBA00022729"/>
    </source>
</evidence>
<organism evidence="6 7">
    <name type="scientific">Halobacteriovorax marinus</name>
    <dbReference type="NCBI Taxonomy" id="97084"/>
    <lineage>
        <taxon>Bacteria</taxon>
        <taxon>Pseudomonadati</taxon>
        <taxon>Bdellovibrionota</taxon>
        <taxon>Bacteriovoracia</taxon>
        <taxon>Bacteriovoracales</taxon>
        <taxon>Halobacteriovoraceae</taxon>
        <taxon>Halobacteriovorax</taxon>
    </lineage>
</organism>
<dbReference type="SMART" id="SM00209">
    <property type="entry name" value="TSP1"/>
    <property type="match status" value="2"/>
</dbReference>
<dbReference type="Pfam" id="PF00090">
    <property type="entry name" value="TSP_1"/>
    <property type="match status" value="2"/>
</dbReference>
<dbReference type="InterPro" id="IPR036383">
    <property type="entry name" value="TSP1_rpt_sf"/>
</dbReference>
<dbReference type="AlphaFoldDB" id="A0A1Y5FAB0"/>
<evidence type="ECO:0000256" key="4">
    <source>
        <dbReference type="ARBA" id="ARBA00022737"/>
    </source>
</evidence>
<evidence type="ECO:0000256" key="5">
    <source>
        <dbReference type="ARBA" id="ARBA00023157"/>
    </source>
</evidence>
<comment type="caution">
    <text evidence="6">The sequence shown here is derived from an EMBL/GenBank/DDBJ whole genome shotgun (WGS) entry which is preliminary data.</text>
</comment>
<dbReference type="PROSITE" id="PS50092">
    <property type="entry name" value="TSP1"/>
    <property type="match status" value="2"/>
</dbReference>
<reference evidence="7" key="1">
    <citation type="journal article" date="2017" name="Proc. Natl. Acad. Sci. U.S.A.">
        <title>Simulation of Deepwater Horizon oil plume reveals substrate specialization within a complex community of hydrocarbon-degraders.</title>
        <authorList>
            <person name="Hu P."/>
            <person name="Dubinsky E.A."/>
            <person name="Probst A.J."/>
            <person name="Wang J."/>
            <person name="Sieber C.M.K."/>
            <person name="Tom L.M."/>
            <person name="Gardinali P."/>
            <person name="Banfield J.F."/>
            <person name="Atlas R.M."/>
            <person name="Andersen G.L."/>
        </authorList>
    </citation>
    <scope>NUCLEOTIDE SEQUENCE [LARGE SCALE GENOMIC DNA]</scope>
</reference>
<evidence type="ECO:0000256" key="1">
    <source>
        <dbReference type="ARBA" id="ARBA00004613"/>
    </source>
</evidence>
<dbReference type="InterPro" id="IPR000884">
    <property type="entry name" value="TSP1_rpt"/>
</dbReference>
<sequence>MKRILIIFFILCTSVFAEIKVPDIQKIATAIGQNVPNTIQGSEFNITIPVEGDFELLIKPEDAFQINKISSNSFIVKIIESTLLYDNLGGFYEPKFQTLDYEVKQGGGIDIIVDPTILTDCVQVLEFKKGPQTINFDSLSQYYTFRFIFDSNILKKLSVEGTKATFKRLKSGEATVKLVMTRRSNGVEFVAESDNLQECSVNTPNPVDGDWSDYSEYGQCSKTCGGGIQRWRRSCTNPAPANGGKKCSGSTFSNTQCNTRACPVVINGGWSEWSAPGKCTEICGGGIQLSRRTCTSPRPSNGGNSCSGLTTLRSACNEMRCIPRHLSKKQKDFFEDNAVTINIDERHTRLFSKKFNFDYTATLSNPYHFDIRCDVKITSYMYDGHPVVVDSKSHPSITVPAGGSRNMSGNIKCKRTDRDSGVSWIDRDHMHALNCRILNSNMPETSNNNSDDDYDGLEDDWGLRF</sequence>
<keyword evidence="3" id="KW-0732">Signal</keyword>